<dbReference type="OrthoDB" id="5506872at2"/>
<comment type="caution">
    <text evidence="1">The sequence shown here is derived from an EMBL/GenBank/DDBJ whole genome shotgun (WGS) entry which is preliminary data.</text>
</comment>
<dbReference type="RefSeq" id="WP_146981502.1">
    <property type="nucleotide sequence ID" value="NZ_VOSM01000004.1"/>
</dbReference>
<dbReference type="EMBL" id="VOSM01000004">
    <property type="protein sequence ID" value="TXD37295.1"/>
    <property type="molecule type" value="Genomic_DNA"/>
</dbReference>
<accession>A0A5C6XID3</accession>
<organism evidence="1 2">
    <name type="scientific">Lujinxingia vulgaris</name>
    <dbReference type="NCBI Taxonomy" id="2600176"/>
    <lineage>
        <taxon>Bacteria</taxon>
        <taxon>Deltaproteobacteria</taxon>
        <taxon>Bradymonadales</taxon>
        <taxon>Lujinxingiaceae</taxon>
        <taxon>Lujinxingia</taxon>
    </lineage>
</organism>
<evidence type="ECO:0000313" key="1">
    <source>
        <dbReference type="EMBL" id="TXD37295.1"/>
    </source>
</evidence>
<name>A0A5C6XID3_9DELT</name>
<keyword evidence="2" id="KW-1185">Reference proteome</keyword>
<evidence type="ECO:0000313" key="2">
    <source>
        <dbReference type="Proteomes" id="UP000321412"/>
    </source>
</evidence>
<dbReference type="Proteomes" id="UP000321412">
    <property type="component" value="Unassembled WGS sequence"/>
</dbReference>
<dbReference type="AlphaFoldDB" id="A0A5C6XID3"/>
<sequence length="180" mass="20013">MTQASPQIGPLGSSFEVPSHAQHTLARLIEKADFGRVHFFISEAVDADAIDAPTPAGDTLKLALLDYTHPLDAIDDALFEHIDDADIQPATLRDLLCFAIAHPGAQLEHEILATGTMRTRHVYGAERKGETTWAHTNRDRSICQWVTGLTHTGKRRELIPMEIYLKDLLRQPAKVLVRMS</sequence>
<gene>
    <name evidence="1" type="ORF">FRC98_11230</name>
</gene>
<reference evidence="1 2" key="1">
    <citation type="submission" date="2019-08" db="EMBL/GenBank/DDBJ databases">
        <title>Bradymonadales sp. TMQ4.</title>
        <authorList>
            <person name="Liang Q."/>
        </authorList>
    </citation>
    <scope>NUCLEOTIDE SEQUENCE [LARGE SCALE GENOMIC DNA]</scope>
    <source>
        <strain evidence="1 2">TMQ4</strain>
    </source>
</reference>
<proteinExistence type="predicted"/>
<protein>
    <submittedName>
        <fullName evidence="1">Uncharacterized protein</fullName>
    </submittedName>
</protein>